<evidence type="ECO:0000313" key="1">
    <source>
        <dbReference type="EMBL" id="MBR0795657.1"/>
    </source>
</evidence>
<dbReference type="EMBL" id="JAFCJH010000007">
    <property type="protein sequence ID" value="MBR0795657.1"/>
    <property type="molecule type" value="Genomic_DNA"/>
</dbReference>
<evidence type="ECO:0000313" key="2">
    <source>
        <dbReference type="Proteomes" id="UP001315278"/>
    </source>
</evidence>
<proteinExistence type="predicted"/>
<sequence>MKKSKTPQDILSSLRKANPNASAAELKELIFGEFQKSPQLAKSMFDELFDLFLRETGFRGDPQNGLMEFEAWLKRLHN</sequence>
<protein>
    <submittedName>
        <fullName evidence="1">Uncharacterized protein</fullName>
    </submittedName>
</protein>
<name>A0ABS5FFW7_9BRAD</name>
<accession>A0ABS5FFW7</accession>
<keyword evidence="2" id="KW-1185">Reference proteome</keyword>
<gene>
    <name evidence="1" type="ORF">JQ615_09685</name>
</gene>
<reference evidence="2" key="1">
    <citation type="journal article" date="2021" name="ISME J.">
        <title>Evolutionary origin and ecological implication of a unique nif island in free-living Bradyrhizobium lineages.</title>
        <authorList>
            <person name="Tao J."/>
        </authorList>
    </citation>
    <scope>NUCLEOTIDE SEQUENCE [LARGE SCALE GENOMIC DNA]</scope>
    <source>
        <strain evidence="2">SZCCT0434</strain>
    </source>
</reference>
<comment type="caution">
    <text evidence="1">The sequence shown here is derived from an EMBL/GenBank/DDBJ whole genome shotgun (WGS) entry which is preliminary data.</text>
</comment>
<organism evidence="1 2">
    <name type="scientific">Bradyrhizobium jicamae</name>
    <dbReference type="NCBI Taxonomy" id="280332"/>
    <lineage>
        <taxon>Bacteria</taxon>
        <taxon>Pseudomonadati</taxon>
        <taxon>Pseudomonadota</taxon>
        <taxon>Alphaproteobacteria</taxon>
        <taxon>Hyphomicrobiales</taxon>
        <taxon>Nitrobacteraceae</taxon>
        <taxon>Bradyrhizobium</taxon>
    </lineage>
</organism>
<dbReference type="RefSeq" id="WP_212492401.1">
    <property type="nucleotide sequence ID" value="NZ_JAFCJH010000007.1"/>
</dbReference>
<dbReference type="Proteomes" id="UP001315278">
    <property type="component" value="Unassembled WGS sequence"/>
</dbReference>